<dbReference type="Gene3D" id="3.30.420.10">
    <property type="entry name" value="Ribonuclease H-like superfamily/Ribonuclease H"/>
    <property type="match status" value="3"/>
</dbReference>
<dbReference type="NCBIfam" id="TIGR01865">
    <property type="entry name" value="cas_Csn1"/>
    <property type="match status" value="1"/>
</dbReference>
<keyword evidence="2 12" id="KW-0540">Nuclease</keyword>
<feature type="binding site" evidence="12">
    <location>
        <position position="748"/>
    </location>
    <ligand>
        <name>Mg(2+)</name>
        <dbReference type="ChEBI" id="CHEBI:18420"/>
        <label>2</label>
    </ligand>
</feature>
<keyword evidence="10" id="KW-0464">Manganese</keyword>
<comment type="similarity">
    <text evidence="12">Belongs to the CRISPR-associated Cas9 family.</text>
</comment>
<feature type="domain" description="HNH Cas9-type" evidence="14">
    <location>
        <begin position="752"/>
        <end position="909"/>
    </location>
</feature>
<dbReference type="Pfam" id="PF18541">
    <property type="entry name" value="RuvC_III"/>
    <property type="match status" value="1"/>
</dbReference>
<dbReference type="Proteomes" id="UP000005510">
    <property type="component" value="Unassembled WGS sequence"/>
</dbReference>
<dbReference type="EMBL" id="ABYH01000044">
    <property type="protein sequence ID" value="EEC97963.1"/>
    <property type="molecule type" value="Genomic_DNA"/>
</dbReference>
<dbReference type="GO" id="GO:0003677">
    <property type="term" value="F:DNA binding"/>
    <property type="evidence" value="ECO:0007669"/>
    <property type="project" value="UniProtKB-UniRule"/>
</dbReference>
<reference evidence="15 16" key="1">
    <citation type="submission" date="2008-10" db="EMBL/GenBank/DDBJ databases">
        <title>Draft genome sequence of Parabacteroides johnsonii (DSM 18315).</title>
        <authorList>
            <person name="Sudarsanam P."/>
            <person name="Ley R."/>
            <person name="Guruge J."/>
            <person name="Turnbaugh P.J."/>
            <person name="Mahowald M."/>
            <person name="Liep D."/>
            <person name="Gordon J."/>
        </authorList>
    </citation>
    <scope>NUCLEOTIDE SEQUENCE [LARGE SCALE GENOMIC DNA]</scope>
    <source>
        <strain evidence="15 16">DSM 18315</strain>
    </source>
</reference>
<dbReference type="GO" id="GO:0016787">
    <property type="term" value="F:hydrolase activity"/>
    <property type="evidence" value="ECO:0007669"/>
    <property type="project" value="UniProtKB-KW"/>
</dbReference>
<dbReference type="GO" id="GO:0046872">
    <property type="term" value="F:metal ion binding"/>
    <property type="evidence" value="ECO:0007669"/>
    <property type="project" value="UniProtKB-UniRule"/>
</dbReference>
<evidence type="ECO:0000256" key="10">
    <source>
        <dbReference type="ARBA" id="ARBA00023211"/>
    </source>
</evidence>
<protein>
    <recommendedName>
        <fullName evidence="12">CRISPR-associated endonuclease Cas9</fullName>
        <ecNumber evidence="12">3.1.-.-</ecNumber>
    </recommendedName>
</protein>
<evidence type="ECO:0000256" key="11">
    <source>
        <dbReference type="ARBA" id="ARBA00046380"/>
    </source>
</evidence>
<comment type="function">
    <text evidence="12">CRISPR (clustered regularly interspaced short palindromic repeat) is an adaptive immune system that provides protection against mobile genetic elements (viruses, transposable elements and conjugative plasmids). CRISPR clusters contain spacers, sequences complementary to antecedent mobile elements, and target invading nucleic acids. CRISPR clusters are transcribed and processed into CRISPR RNA (crRNA). In type II CRISPR systems correct processing of pre-crRNA requires a trans-encoded small RNA (tracrRNA), endogenous ribonuclease 3 (rnc) and this protein. The tracrRNA serves as a guide for ribonuclease 3-aided processing of pre-crRNA. Subsequently Cas9/crRNA/tracrRNA endonucleolytically cleaves linear or circular dsDNA target complementary to the spacer; Cas9 is inactive in the absence of the 2 guide RNAs (gRNA). Cas9 recognizes the protospacer adjacent motif (PAM) in the CRISPR repeat sequences to help distinguish self versus nonself, as targets within the bacterial CRISPR locus do not have PAMs. PAM recognition is also required for catalytic activity.</text>
</comment>
<evidence type="ECO:0000313" key="16">
    <source>
        <dbReference type="Proteomes" id="UP000005510"/>
    </source>
</evidence>
<evidence type="ECO:0000259" key="14">
    <source>
        <dbReference type="PROSITE" id="PS51749"/>
    </source>
</evidence>
<evidence type="ECO:0000256" key="3">
    <source>
        <dbReference type="ARBA" id="ARBA00022723"/>
    </source>
</evidence>
<feature type="binding site" evidence="12">
    <location>
        <position position="22"/>
    </location>
    <ligand>
        <name>Mg(2+)</name>
        <dbReference type="ChEBI" id="CHEBI:18420"/>
        <label>2</label>
    </ligand>
</feature>
<keyword evidence="5 12" id="KW-0378">Hydrolase</keyword>
<evidence type="ECO:0000313" key="15">
    <source>
        <dbReference type="EMBL" id="EEC97963.1"/>
    </source>
</evidence>
<accession>B7B6H7</accession>
<name>B7B6H7_9BACT</name>
<proteinExistence type="inferred from homology"/>
<keyword evidence="9 12" id="KW-0238">DNA-binding</keyword>
<dbReference type="STRING" id="537006.PRABACTJOHN_00621"/>
<comment type="caution">
    <text evidence="15">The sequence shown here is derived from an EMBL/GenBank/DDBJ whole genome shotgun (WGS) entry which is preliminary data.</text>
</comment>
<feature type="active site" description="Proton acceptor for HNH nuclease domain" evidence="12">
    <location>
        <position position="828"/>
    </location>
</feature>
<feature type="coiled-coil region" evidence="13">
    <location>
        <begin position="742"/>
        <end position="769"/>
    </location>
</feature>
<evidence type="ECO:0000256" key="2">
    <source>
        <dbReference type="ARBA" id="ARBA00022722"/>
    </source>
</evidence>
<evidence type="ECO:0000256" key="9">
    <source>
        <dbReference type="ARBA" id="ARBA00023125"/>
    </source>
</evidence>
<organism evidence="15 16">
    <name type="scientific">Parabacteroides johnsonii DSM 18315</name>
    <dbReference type="NCBI Taxonomy" id="537006"/>
    <lineage>
        <taxon>Bacteria</taxon>
        <taxon>Pseudomonadati</taxon>
        <taxon>Bacteroidota</taxon>
        <taxon>Bacteroidia</taxon>
        <taxon>Bacteroidales</taxon>
        <taxon>Tannerellaceae</taxon>
        <taxon>Parabacteroides</taxon>
    </lineage>
</organism>
<evidence type="ECO:0000256" key="12">
    <source>
        <dbReference type="HAMAP-Rule" id="MF_01480"/>
    </source>
</evidence>
<keyword evidence="7 12" id="KW-0694">RNA-binding</keyword>
<evidence type="ECO:0000256" key="6">
    <source>
        <dbReference type="ARBA" id="ARBA00022842"/>
    </source>
</evidence>
<dbReference type="InterPro" id="IPR033114">
    <property type="entry name" value="HNH_CAS9"/>
</dbReference>
<dbReference type="InterPro" id="IPR028629">
    <property type="entry name" value="Cas9"/>
</dbReference>
<dbReference type="Pfam" id="PF13395">
    <property type="entry name" value="HNH_4"/>
    <property type="match status" value="1"/>
</dbReference>
<dbReference type="InterPro" id="IPR041383">
    <property type="entry name" value="RuvC_III"/>
</dbReference>
<feature type="binding site" evidence="12">
    <location>
        <position position="744"/>
    </location>
    <ligand>
        <name>Mg(2+)</name>
        <dbReference type="ChEBI" id="CHEBI:18420"/>
        <label>1</label>
    </ligand>
</feature>
<evidence type="ECO:0000256" key="4">
    <source>
        <dbReference type="ARBA" id="ARBA00022759"/>
    </source>
</evidence>
<dbReference type="GO" id="GO:0051607">
    <property type="term" value="P:defense response to virus"/>
    <property type="evidence" value="ECO:0007669"/>
    <property type="project" value="UniProtKB-UniRule"/>
</dbReference>
<keyword evidence="6 12" id="KW-0460">Magnesium</keyword>
<keyword evidence="13" id="KW-0175">Coiled coil</keyword>
<feature type="binding site" evidence="12">
    <location>
        <position position="991"/>
    </location>
    <ligand>
        <name>Mg(2+)</name>
        <dbReference type="ChEBI" id="CHEBI:18420"/>
        <label>2</label>
    </ligand>
</feature>
<dbReference type="HOGENOM" id="CLU_004928_0_0_10"/>
<dbReference type="InterPro" id="IPR003615">
    <property type="entry name" value="HNH_nuc"/>
</dbReference>
<comment type="domain">
    <text evidence="12">Has 2 endonuclease domains. The discontinuous RuvC-like domain cleaves the target DNA noncomplementary to crRNA while the HNH nuclease domain cleaves the target DNA complementary to crRNA.</text>
</comment>
<keyword evidence="8 12" id="KW-0051">Antiviral defense</keyword>
<comment type="cofactor">
    <cofactor evidence="1 12">
        <name>Mg(2+)</name>
        <dbReference type="ChEBI" id="CHEBI:18420"/>
    </cofactor>
</comment>
<reference evidence="15 16" key="2">
    <citation type="submission" date="2008-10" db="EMBL/GenBank/DDBJ databases">
        <authorList>
            <person name="Fulton L."/>
            <person name="Clifton S."/>
            <person name="Fulton B."/>
            <person name="Xu J."/>
            <person name="Minx P."/>
            <person name="Pepin K.H."/>
            <person name="Johnson M."/>
            <person name="Bhonagiri V."/>
            <person name="Nash W.E."/>
            <person name="Mardis E.R."/>
            <person name="Wilson R.K."/>
        </authorList>
    </citation>
    <scope>NUCLEOTIDE SEQUENCE [LARGE SCALE GENOMIC DNA]</scope>
    <source>
        <strain evidence="15 16">DSM 18315</strain>
    </source>
</reference>
<keyword evidence="3 12" id="KW-0479">Metal-binding</keyword>
<evidence type="ECO:0000256" key="1">
    <source>
        <dbReference type="ARBA" id="ARBA00001946"/>
    </source>
</evidence>
<feature type="binding site" evidence="12">
    <location>
        <position position="748"/>
    </location>
    <ligand>
        <name>Mg(2+)</name>
        <dbReference type="ChEBI" id="CHEBI:18420"/>
        <label>1</label>
    </ligand>
</feature>
<feature type="binding site" evidence="12">
    <location>
        <position position="22"/>
    </location>
    <ligand>
        <name>Mg(2+)</name>
        <dbReference type="ChEBI" id="CHEBI:18420"/>
        <label>1</label>
    </ligand>
</feature>
<comment type="subunit">
    <text evidence="11 12">Monomer. Binds crRNA and tracrRNA.</text>
</comment>
<dbReference type="GO" id="GO:0004519">
    <property type="term" value="F:endonuclease activity"/>
    <property type="evidence" value="ECO:0007669"/>
    <property type="project" value="UniProtKB-UniRule"/>
</dbReference>
<dbReference type="GO" id="GO:0003723">
    <property type="term" value="F:RNA binding"/>
    <property type="evidence" value="ECO:0007669"/>
    <property type="project" value="UniProtKB-UniRule"/>
</dbReference>
<dbReference type="HAMAP" id="MF_01480">
    <property type="entry name" value="Cas9"/>
    <property type="match status" value="1"/>
</dbReference>
<evidence type="ECO:0000256" key="13">
    <source>
        <dbReference type="SAM" id="Coils"/>
    </source>
</evidence>
<dbReference type="EC" id="3.1.-.-" evidence="12"/>
<dbReference type="GO" id="GO:0043571">
    <property type="term" value="P:maintenance of CRISPR repeat elements"/>
    <property type="evidence" value="ECO:0007669"/>
    <property type="project" value="UniProtKB-UniRule"/>
</dbReference>
<gene>
    <name evidence="15" type="primary">csn1</name>
    <name evidence="12" type="synonym">cas9</name>
    <name evidence="15" type="ORF">PRABACTJOHN_00621</name>
</gene>
<sequence length="1443" mass="167771">MIKLLYLEKLKQYTMKKILGLDLGTSSIGWALVNEAENSDEVSSIIKLGVRVNPLTVDEMQNFEKGKSITTNADRTLKRSMRRNLQRYKLRRDALIELLKKVGFITDKTILSEQGNRTTFETYRLRAKAAEEEISLKELARVLLMINKKRGYKSSRKAKGEEEGALIDGMEIAKKLYDEDLTPGQLCLQLLESGKKFFPDFYRSDLQEEFNKIWDFQKQFNLFSFCDVAKEEVKGKNKSQTWAILAKYFVETKKVNVWNEHEAQTENREEVYKLVGLKRTVKGEELKKENYRWRVQALTEQLDLEKIAVVLQEINGQISASSGYLGAISDRSKVLYFNRQTVGQYQMAELNKNPNMSLRNMVFYRQDYLDEFNVIWEKQAEFHKELTPELKKEIRDIIIFYQRRLKSQKGLISFCEFENREVVVEKEGKKQTKIIGCKVIPRSHPLFQEFKIWQTLNNIEVFVGEKKGKRKKSNVSSDLFGDTEDALITEGRRFLYQEEKKILAKELSIKKGLTKAEILRLLFENPQELDINFKQIDGNQTGFALFSAYSNMIEKYGYEPLDFKKPAEDLISQLKTVFTDLGWNTDLLFIDLDKENKEWEKQPYFRLWHLLYSFEGDNTPTGNGKLIEKIMQLCGIEKEYAIELANVSLQDDYGSLSAKAIKKILLYLKEGNQYDMACEYAGYRHSKSSLTKEEIENKVLKDKLEILPKNSLRNPVVEKILNQMVNVINTVMEVYGRPDEIRVELARELKKSAKEREELTKAVAKNTREHEEIRKVLQSEFGMINVSRNDIIRYKLYEELKDNGYKTLYSNQYIPREKLFSKEIDIEHIIPQSRLFDDSLSNKTLEYKSINIEKGNKTAYDFVKEKYGEEGLQQYLNRCENLCKDKKAKLRKLKMELNEIPDGFIDRDLRNTQYIAKKALSMLTEICRRVVATTGSITDKLREDWQLVDVMKELNLPKYEALGLVEVYEDKDGRKIKRIKDWTKRNDHRHHAMDALTVAFTKDVFIQYFNNKNAAWESDSKEHTNIVGIKTRYFESGKAVPPIPLGQFRVEAKCHLENLLVSIKAKNKVVTTNVNCIKKKGGTYKNTQQTPRGQLHLETIYGSHNQYVTKIEKVNASFDAVKIATVSKQDYRNALLKRLEVFGNDPKKAFTGKNSLEKNPIYLDRAQTIQVPDKVQTVELETAYTIRKPVDPTLNVDKVVDKKIRLILEQRLKEYGGDAKKAFVNLDENPIWLNEEKGISIKRVTIRGISKAQALHDKKDKDGNFILDETGKRIPVDFVNTGNNHHVAIYRKPVLDKKGQVIFDDEGNPMYELDEDVVPFFEAVTRANLGIPIIDKDYKKSEGWQFLFSMKQNEYFVFPNEKTGFNPKEVDLLDPDNYAMISPNLFRVQKIGLNDYTFRHHLETTIQNDLKFITWIRCGKSGIKDIVKVRINHIGQIVSVGEY</sequence>
<feature type="active site" description="For RuvC-like nuclease domain" evidence="12">
    <location>
        <position position="22"/>
    </location>
</feature>
<dbReference type="PROSITE" id="PS51749">
    <property type="entry name" value="HNH_CAS9"/>
    <property type="match status" value="1"/>
</dbReference>
<keyword evidence="4 12" id="KW-0255">Endonuclease</keyword>
<evidence type="ECO:0000256" key="5">
    <source>
        <dbReference type="ARBA" id="ARBA00022801"/>
    </source>
</evidence>
<evidence type="ECO:0000256" key="7">
    <source>
        <dbReference type="ARBA" id="ARBA00022884"/>
    </source>
</evidence>
<dbReference type="InterPro" id="IPR036397">
    <property type="entry name" value="RNaseH_sf"/>
</dbReference>
<evidence type="ECO:0000256" key="8">
    <source>
        <dbReference type="ARBA" id="ARBA00023118"/>
    </source>
</evidence>